<dbReference type="InterPro" id="IPR013087">
    <property type="entry name" value="Znf_C2H2_type"/>
</dbReference>
<sequence length="315" mass="35272">MVVDDDEAEDYLWSGGLQKEHERGREEQGWREERRREEEQGWRGESFTAGLGFIAPGLSLSESLPASSAHKLHYRPPLTPDPGRLAPHGCGICRKRFGQEAELQKHAACHRRRRAHECSLCGKSFVSRSKLDVHGYVHTGERPFSCTVCPRRFSHPKTQPGDPDPRRLAPHGCDVCSKRFNQEAELQKHAARHRRRRAHVCSLCGKSFVCRSQLDVHGYVHTGERPFGCTVCPRRFSHPSNLRRHHKLTVSPPDPPLPGDVLGAVHTLRTLRIASGGPGPQSPHAAATASVFVYLCTYLHLNKSYCTDCGCLSFV</sequence>
<keyword evidence="13" id="KW-1185">Reference proteome</keyword>
<dbReference type="Ensembl" id="ENSGMOT00000072090.1">
    <property type="protein sequence ID" value="ENSGMOP00000057280.1"/>
    <property type="gene ID" value="ENSGMOG00000030797.1"/>
</dbReference>
<evidence type="ECO:0000256" key="10">
    <source>
        <dbReference type="SAM" id="MobiDB-lite"/>
    </source>
</evidence>
<keyword evidence="8" id="KW-0539">Nucleus</keyword>
<evidence type="ECO:0000256" key="2">
    <source>
        <dbReference type="ARBA" id="ARBA00022723"/>
    </source>
</evidence>
<feature type="domain" description="C2H2-type" evidence="11">
    <location>
        <begin position="199"/>
        <end position="226"/>
    </location>
</feature>
<dbReference type="OMA" id="TVCPRRF"/>
<keyword evidence="6" id="KW-0805">Transcription regulation</keyword>
<protein>
    <recommendedName>
        <fullName evidence="11">C2H2-type domain-containing protein</fullName>
    </recommendedName>
</protein>
<dbReference type="GO" id="GO:0005634">
    <property type="term" value="C:nucleus"/>
    <property type="evidence" value="ECO:0007669"/>
    <property type="project" value="UniProtKB-SubCell"/>
</dbReference>
<dbReference type="GO" id="GO:0000977">
    <property type="term" value="F:RNA polymerase II transcription regulatory region sequence-specific DNA binding"/>
    <property type="evidence" value="ECO:0007669"/>
    <property type="project" value="TreeGrafter"/>
</dbReference>
<evidence type="ECO:0000256" key="6">
    <source>
        <dbReference type="ARBA" id="ARBA00023015"/>
    </source>
</evidence>
<dbReference type="FunFam" id="3.30.160.60:FF:000425">
    <property type="entry name" value="PLAG1 like zinc finger 1"/>
    <property type="match status" value="2"/>
</dbReference>
<comment type="subcellular location">
    <subcellularLocation>
        <location evidence="1">Nucleus</location>
    </subcellularLocation>
</comment>
<evidence type="ECO:0000259" key="11">
    <source>
        <dbReference type="PROSITE" id="PS50157"/>
    </source>
</evidence>
<keyword evidence="4 9" id="KW-0863">Zinc-finger</keyword>
<name>A0A8C5C7U3_GADMO</name>
<dbReference type="PROSITE" id="PS00028">
    <property type="entry name" value="ZINC_FINGER_C2H2_1"/>
    <property type="match status" value="4"/>
</dbReference>
<dbReference type="Pfam" id="PF13912">
    <property type="entry name" value="zf-C2H2_6"/>
    <property type="match status" value="1"/>
</dbReference>
<dbReference type="FunFam" id="3.30.160.60:FF:001289">
    <property type="entry name" value="Zinc finger protein 574"/>
    <property type="match status" value="1"/>
</dbReference>
<feature type="region of interest" description="Disordered" evidence="10">
    <location>
        <begin position="1"/>
        <end position="41"/>
    </location>
</feature>
<dbReference type="GO" id="GO:0000981">
    <property type="term" value="F:DNA-binding transcription factor activity, RNA polymerase II-specific"/>
    <property type="evidence" value="ECO:0007669"/>
    <property type="project" value="TreeGrafter"/>
</dbReference>
<accession>A0A8C5C7U3</accession>
<feature type="domain" description="C2H2-type" evidence="11">
    <location>
        <begin position="227"/>
        <end position="255"/>
    </location>
</feature>
<dbReference type="GO" id="GO:0008270">
    <property type="term" value="F:zinc ion binding"/>
    <property type="evidence" value="ECO:0007669"/>
    <property type="project" value="UniProtKB-KW"/>
</dbReference>
<evidence type="ECO:0000256" key="4">
    <source>
        <dbReference type="ARBA" id="ARBA00022771"/>
    </source>
</evidence>
<organism evidence="12 13">
    <name type="scientific">Gadus morhua</name>
    <name type="common">Atlantic cod</name>
    <dbReference type="NCBI Taxonomy" id="8049"/>
    <lineage>
        <taxon>Eukaryota</taxon>
        <taxon>Metazoa</taxon>
        <taxon>Chordata</taxon>
        <taxon>Craniata</taxon>
        <taxon>Vertebrata</taxon>
        <taxon>Euteleostomi</taxon>
        <taxon>Actinopterygii</taxon>
        <taxon>Neopterygii</taxon>
        <taxon>Teleostei</taxon>
        <taxon>Neoteleostei</taxon>
        <taxon>Acanthomorphata</taxon>
        <taxon>Zeiogadaria</taxon>
        <taxon>Gadariae</taxon>
        <taxon>Gadiformes</taxon>
        <taxon>Gadoidei</taxon>
        <taxon>Gadidae</taxon>
        <taxon>Gadus</taxon>
    </lineage>
</organism>
<feature type="compositionally biased region" description="Acidic residues" evidence="10">
    <location>
        <begin position="1"/>
        <end position="10"/>
    </location>
</feature>
<dbReference type="Gene3D" id="3.30.160.60">
    <property type="entry name" value="Classic Zinc Finger"/>
    <property type="match status" value="5"/>
</dbReference>
<keyword evidence="5" id="KW-0862">Zinc</keyword>
<feature type="domain" description="C2H2-type" evidence="11">
    <location>
        <begin position="171"/>
        <end position="198"/>
    </location>
</feature>
<feature type="compositionally biased region" description="Basic and acidic residues" evidence="10">
    <location>
        <begin position="18"/>
        <end position="41"/>
    </location>
</feature>
<evidence type="ECO:0000256" key="1">
    <source>
        <dbReference type="ARBA" id="ARBA00004123"/>
    </source>
</evidence>
<evidence type="ECO:0000256" key="8">
    <source>
        <dbReference type="ARBA" id="ARBA00023242"/>
    </source>
</evidence>
<dbReference type="Proteomes" id="UP000694546">
    <property type="component" value="Chromosome 3"/>
</dbReference>
<keyword evidence="2" id="KW-0479">Metal-binding</keyword>
<evidence type="ECO:0000256" key="5">
    <source>
        <dbReference type="ARBA" id="ARBA00022833"/>
    </source>
</evidence>
<evidence type="ECO:0000313" key="12">
    <source>
        <dbReference type="Ensembl" id="ENSGMOP00000057280.1"/>
    </source>
</evidence>
<dbReference type="PANTHER" id="PTHR24381">
    <property type="entry name" value="ZINC FINGER PROTEIN"/>
    <property type="match status" value="1"/>
</dbReference>
<reference evidence="12" key="2">
    <citation type="submission" date="2025-09" db="UniProtKB">
        <authorList>
            <consortium name="Ensembl"/>
        </authorList>
    </citation>
    <scope>IDENTIFICATION</scope>
</reference>
<evidence type="ECO:0000313" key="13">
    <source>
        <dbReference type="Proteomes" id="UP000694546"/>
    </source>
</evidence>
<proteinExistence type="predicted"/>
<keyword evidence="7" id="KW-0804">Transcription</keyword>
<dbReference type="SMART" id="SM00355">
    <property type="entry name" value="ZnF_C2H2"/>
    <property type="match status" value="5"/>
</dbReference>
<dbReference type="PANTHER" id="PTHR24381:SF393">
    <property type="entry name" value="CHROMATIN-LINKED ADAPTOR FOR MSL PROTEINS, ISOFORM B"/>
    <property type="match status" value="1"/>
</dbReference>
<feature type="domain" description="C2H2-type" evidence="11">
    <location>
        <begin position="116"/>
        <end position="143"/>
    </location>
</feature>
<keyword evidence="3" id="KW-0677">Repeat</keyword>
<dbReference type="PROSITE" id="PS50157">
    <property type="entry name" value="ZINC_FINGER_C2H2_2"/>
    <property type="match status" value="5"/>
</dbReference>
<evidence type="ECO:0000256" key="7">
    <source>
        <dbReference type="ARBA" id="ARBA00023163"/>
    </source>
</evidence>
<evidence type="ECO:0000256" key="3">
    <source>
        <dbReference type="ARBA" id="ARBA00022737"/>
    </source>
</evidence>
<dbReference type="AlphaFoldDB" id="A0A8C5C7U3"/>
<dbReference type="SUPFAM" id="SSF57667">
    <property type="entry name" value="beta-beta-alpha zinc fingers"/>
    <property type="match status" value="3"/>
</dbReference>
<dbReference type="GeneTree" id="ENSGT00940000172304"/>
<dbReference type="Pfam" id="PF00096">
    <property type="entry name" value="zf-C2H2"/>
    <property type="match status" value="2"/>
</dbReference>
<dbReference type="InterPro" id="IPR036236">
    <property type="entry name" value="Znf_C2H2_sf"/>
</dbReference>
<evidence type="ECO:0000256" key="9">
    <source>
        <dbReference type="PROSITE-ProRule" id="PRU00042"/>
    </source>
</evidence>
<reference evidence="12" key="1">
    <citation type="submission" date="2025-08" db="UniProtKB">
        <authorList>
            <consortium name="Ensembl"/>
        </authorList>
    </citation>
    <scope>IDENTIFICATION</scope>
</reference>
<feature type="domain" description="C2H2-type" evidence="11">
    <location>
        <begin position="88"/>
        <end position="115"/>
    </location>
</feature>